<dbReference type="EMBL" id="JAQQAL010000014">
    <property type="protein sequence ID" value="MDC7226568.1"/>
    <property type="molecule type" value="Genomic_DNA"/>
</dbReference>
<dbReference type="Proteomes" id="UP001221217">
    <property type="component" value="Unassembled WGS sequence"/>
</dbReference>
<accession>A0AAJ1IEX0</accession>
<sequence>MKENPAMNKVYENMKPGVLSLHGFLGDDKRDIELIIDHDAAELESLGVTAVEIAAGLEKLRDKALEGLGDYISLEGGFSVKANSIRGKLPCPFGHKGLYRKNVVSLSGPGIDSVLMFTDLGIHLVREHGFFQGKGSPFRLEPAEIAGILKKLSGDV</sequence>
<comment type="caution">
    <text evidence="1">The sequence shown here is derived from an EMBL/GenBank/DDBJ whole genome shotgun (WGS) entry which is preliminary data.</text>
</comment>
<dbReference type="AlphaFoldDB" id="A0AAJ1IEX0"/>
<organism evidence="1 2">
    <name type="scientific">Candidatus Thalassospirochaeta sargassi</name>
    <dbReference type="NCBI Taxonomy" id="3119039"/>
    <lineage>
        <taxon>Bacteria</taxon>
        <taxon>Pseudomonadati</taxon>
        <taxon>Spirochaetota</taxon>
        <taxon>Spirochaetia</taxon>
        <taxon>Spirochaetales</taxon>
        <taxon>Spirochaetaceae</taxon>
        <taxon>Candidatus Thalassospirochaeta</taxon>
    </lineage>
</organism>
<name>A0AAJ1IEX0_9SPIO</name>
<evidence type="ECO:0000313" key="2">
    <source>
        <dbReference type="Proteomes" id="UP001221217"/>
    </source>
</evidence>
<protein>
    <submittedName>
        <fullName evidence="1">Uncharacterized protein</fullName>
    </submittedName>
</protein>
<gene>
    <name evidence="1" type="ORF">PQJ61_07365</name>
</gene>
<proteinExistence type="predicted"/>
<reference evidence="1 2" key="1">
    <citation type="submission" date="2022-12" db="EMBL/GenBank/DDBJ databases">
        <title>Metagenome assembled genome from gulf of manar.</title>
        <authorList>
            <person name="Kohli P."/>
            <person name="Pk S."/>
            <person name="Venkata Ramana C."/>
            <person name="Sasikala C."/>
        </authorList>
    </citation>
    <scope>NUCLEOTIDE SEQUENCE [LARGE SCALE GENOMIC DNA]</scope>
    <source>
        <strain evidence="1">JB008</strain>
    </source>
</reference>
<evidence type="ECO:0000313" key="1">
    <source>
        <dbReference type="EMBL" id="MDC7226568.1"/>
    </source>
</evidence>